<accession>A0AAI8VEB7</accession>
<evidence type="ECO:0000313" key="8">
    <source>
        <dbReference type="EMBL" id="CAJ2503411.1"/>
    </source>
</evidence>
<dbReference type="InterPro" id="IPR012334">
    <property type="entry name" value="Pectin_lyas_fold"/>
</dbReference>
<gene>
    <name evidence="8" type="ORF">KHLLAP_LOCUS3879</name>
</gene>
<dbReference type="InterPro" id="IPR000070">
    <property type="entry name" value="Pectinesterase_cat"/>
</dbReference>
<evidence type="ECO:0000256" key="5">
    <source>
        <dbReference type="ARBA" id="ARBA00023085"/>
    </source>
</evidence>
<dbReference type="InterPro" id="IPR011050">
    <property type="entry name" value="Pectin_lyase_fold/virulence"/>
</dbReference>
<organism evidence="8 9">
    <name type="scientific">Anthostomella pinea</name>
    <dbReference type="NCBI Taxonomy" id="933095"/>
    <lineage>
        <taxon>Eukaryota</taxon>
        <taxon>Fungi</taxon>
        <taxon>Dikarya</taxon>
        <taxon>Ascomycota</taxon>
        <taxon>Pezizomycotina</taxon>
        <taxon>Sordariomycetes</taxon>
        <taxon>Xylariomycetidae</taxon>
        <taxon>Xylariales</taxon>
        <taxon>Xylariaceae</taxon>
        <taxon>Anthostomella</taxon>
    </lineage>
</organism>
<keyword evidence="6" id="KW-0732">Signal</keyword>
<sequence>MKSLYAFVVAVVAVVSPLVLASSTARRARATHAAPVRTYADCQRKTWRPLQGCPPGTLFVSQNSSRVSFTTIQSAIDSLPHDNSSQVILVAPGTYTEQLNVTRPRPLTLLGMSDAPSQGKAYADVTSDTDHRNEVQVVWAAGNTDNTGKLVDNAITSVLTVAPTWNASLTGTGPTGFAVPADTPFGSADFRAYNIDFRNTYALEAAGPALALTVGYANAGFYACGFYSYQDTVYVGKLGNAFFYDSVVAGQVDFLYGFGTAWVERSTLALRNCGGGITAWKGTNTTFTNKYGVYVASSRVIAANDTIAAEIAGQCALGRPWNAQHRSIFLNTYLDASIKPEGYIEWGDTDPRYGNTTFMAVYDDNGPGYDVEAMKAGNVTIVLDSEVVEPYRSPAGVFITPEGATGNVLWIDGEALASKGI</sequence>
<dbReference type="Pfam" id="PF01095">
    <property type="entry name" value="Pectinesterase"/>
    <property type="match status" value="1"/>
</dbReference>
<dbReference type="SUPFAM" id="SSF51126">
    <property type="entry name" value="Pectin lyase-like"/>
    <property type="match status" value="1"/>
</dbReference>
<name>A0AAI8VEB7_9PEZI</name>
<evidence type="ECO:0000313" key="9">
    <source>
        <dbReference type="Proteomes" id="UP001295740"/>
    </source>
</evidence>
<evidence type="ECO:0000256" key="1">
    <source>
        <dbReference type="ARBA" id="ARBA00005184"/>
    </source>
</evidence>
<feature type="chain" id="PRO_5042501439" description="pectinesterase" evidence="6">
    <location>
        <begin position="22"/>
        <end position="421"/>
    </location>
</feature>
<keyword evidence="4" id="KW-0378">Hydrolase</keyword>
<dbReference type="EC" id="3.1.1.11" evidence="3"/>
<dbReference type="AlphaFoldDB" id="A0AAI8VEB7"/>
<dbReference type="PANTHER" id="PTHR31321:SF137">
    <property type="entry name" value="PECTIN METHYL ESTERASE (EUROFUNG)"/>
    <property type="match status" value="1"/>
</dbReference>
<dbReference type="GO" id="GO:0042545">
    <property type="term" value="P:cell wall modification"/>
    <property type="evidence" value="ECO:0007669"/>
    <property type="project" value="InterPro"/>
</dbReference>
<dbReference type="GO" id="GO:0045490">
    <property type="term" value="P:pectin catabolic process"/>
    <property type="evidence" value="ECO:0007669"/>
    <property type="project" value="TreeGrafter"/>
</dbReference>
<proteinExistence type="inferred from homology"/>
<comment type="caution">
    <text evidence="8">The sequence shown here is derived from an EMBL/GenBank/DDBJ whole genome shotgun (WGS) entry which is preliminary data.</text>
</comment>
<comment type="pathway">
    <text evidence="1">Glycan metabolism; pectin degradation; 2-dehydro-3-deoxy-D-gluconate from pectin: step 1/5.</text>
</comment>
<evidence type="ECO:0000259" key="7">
    <source>
        <dbReference type="Pfam" id="PF01095"/>
    </source>
</evidence>
<dbReference type="Gene3D" id="2.160.20.10">
    <property type="entry name" value="Single-stranded right-handed beta-helix, Pectin lyase-like"/>
    <property type="match status" value="1"/>
</dbReference>
<evidence type="ECO:0000256" key="3">
    <source>
        <dbReference type="ARBA" id="ARBA00013229"/>
    </source>
</evidence>
<evidence type="ECO:0000256" key="6">
    <source>
        <dbReference type="SAM" id="SignalP"/>
    </source>
</evidence>
<evidence type="ECO:0000256" key="2">
    <source>
        <dbReference type="ARBA" id="ARBA00008891"/>
    </source>
</evidence>
<dbReference type="PANTHER" id="PTHR31321">
    <property type="entry name" value="ACYL-COA THIOESTER HYDROLASE YBHC-RELATED"/>
    <property type="match status" value="1"/>
</dbReference>
<keyword evidence="9" id="KW-1185">Reference proteome</keyword>
<reference evidence="8" key="1">
    <citation type="submission" date="2023-10" db="EMBL/GenBank/DDBJ databases">
        <authorList>
            <person name="Hackl T."/>
        </authorList>
    </citation>
    <scope>NUCLEOTIDE SEQUENCE</scope>
</reference>
<protein>
    <recommendedName>
        <fullName evidence="3">pectinesterase</fullName>
        <ecNumber evidence="3">3.1.1.11</ecNumber>
    </recommendedName>
</protein>
<dbReference type="GO" id="GO:0030599">
    <property type="term" value="F:pectinesterase activity"/>
    <property type="evidence" value="ECO:0007669"/>
    <property type="project" value="UniProtKB-EC"/>
</dbReference>
<dbReference type="EMBL" id="CAUWAG010000006">
    <property type="protein sequence ID" value="CAJ2503411.1"/>
    <property type="molecule type" value="Genomic_DNA"/>
</dbReference>
<feature type="domain" description="Pectinesterase catalytic" evidence="7">
    <location>
        <begin position="188"/>
        <end position="372"/>
    </location>
</feature>
<dbReference type="FunFam" id="2.160.20.10:FF:000045">
    <property type="entry name" value="Pectin methylesterase family protein"/>
    <property type="match status" value="1"/>
</dbReference>
<evidence type="ECO:0000256" key="4">
    <source>
        <dbReference type="ARBA" id="ARBA00022801"/>
    </source>
</evidence>
<keyword evidence="5" id="KW-0063">Aspartyl esterase</keyword>
<feature type="signal peptide" evidence="6">
    <location>
        <begin position="1"/>
        <end position="21"/>
    </location>
</feature>
<dbReference type="Proteomes" id="UP001295740">
    <property type="component" value="Unassembled WGS sequence"/>
</dbReference>
<comment type="similarity">
    <text evidence="2">Belongs to the pectinesterase family.</text>
</comment>